<dbReference type="EMBL" id="BGPR01029005">
    <property type="protein sequence ID" value="GBO00530.1"/>
    <property type="molecule type" value="Genomic_DNA"/>
</dbReference>
<evidence type="ECO:0000313" key="2">
    <source>
        <dbReference type="EMBL" id="GBO00503.1"/>
    </source>
</evidence>
<accession>A0A4Y2TMC4</accession>
<protein>
    <recommendedName>
        <fullName evidence="5">Protein ABHD11</fullName>
    </recommendedName>
</protein>
<dbReference type="EMBL" id="BGPR01028992">
    <property type="protein sequence ID" value="GBO00503.1"/>
    <property type="molecule type" value="Genomic_DNA"/>
</dbReference>
<evidence type="ECO:0000313" key="1">
    <source>
        <dbReference type="EMBL" id="GBO00499.1"/>
    </source>
</evidence>
<evidence type="ECO:0008006" key="5">
    <source>
        <dbReference type="Google" id="ProtNLM"/>
    </source>
</evidence>
<dbReference type="Gene3D" id="3.40.50.1820">
    <property type="entry name" value="alpha/beta hydrolase"/>
    <property type="match status" value="1"/>
</dbReference>
<reference evidence="3 4" key="1">
    <citation type="journal article" date="2019" name="Sci. Rep.">
        <title>Orb-weaving spider Araneus ventricosus genome elucidates the spidroin gene catalogue.</title>
        <authorList>
            <person name="Kono N."/>
            <person name="Nakamura H."/>
            <person name="Ohtoshi R."/>
            <person name="Moran D.A.P."/>
            <person name="Shinohara A."/>
            <person name="Yoshida Y."/>
            <person name="Fujiwara M."/>
            <person name="Mori M."/>
            <person name="Tomita M."/>
            <person name="Arakawa K."/>
        </authorList>
    </citation>
    <scope>NUCLEOTIDE SEQUENCE [LARGE SCALE GENOMIC DNA]</scope>
</reference>
<comment type="caution">
    <text evidence="3">The sequence shown here is derived from an EMBL/GenBank/DDBJ whole genome shotgun (WGS) entry which is preliminary data.</text>
</comment>
<evidence type="ECO:0000313" key="3">
    <source>
        <dbReference type="EMBL" id="GBO00530.1"/>
    </source>
</evidence>
<feature type="non-terminal residue" evidence="3">
    <location>
        <position position="1"/>
    </location>
</feature>
<dbReference type="AlphaFoldDB" id="A0A4Y2TMC4"/>
<dbReference type="OrthoDB" id="8119704at2759"/>
<gene>
    <name evidence="1" type="ORF">AVEN_107234_1</name>
    <name evidence="3" type="ORF">AVEN_125470_1</name>
    <name evidence="2" type="ORF">AVEN_182918_1</name>
</gene>
<sequence length="52" mass="5874">SLDEENIKKCFPQAVLIGVEDAKHTVHSDKPHQFVDAVLNFIMSNKAPKNRL</sequence>
<proteinExistence type="predicted"/>
<evidence type="ECO:0000313" key="4">
    <source>
        <dbReference type="Proteomes" id="UP000499080"/>
    </source>
</evidence>
<organism evidence="3 4">
    <name type="scientific">Araneus ventricosus</name>
    <name type="common">Orbweaver spider</name>
    <name type="synonym">Epeira ventricosa</name>
    <dbReference type="NCBI Taxonomy" id="182803"/>
    <lineage>
        <taxon>Eukaryota</taxon>
        <taxon>Metazoa</taxon>
        <taxon>Ecdysozoa</taxon>
        <taxon>Arthropoda</taxon>
        <taxon>Chelicerata</taxon>
        <taxon>Arachnida</taxon>
        <taxon>Araneae</taxon>
        <taxon>Araneomorphae</taxon>
        <taxon>Entelegynae</taxon>
        <taxon>Araneoidea</taxon>
        <taxon>Araneidae</taxon>
        <taxon>Araneus</taxon>
    </lineage>
</organism>
<dbReference type="SUPFAM" id="SSF53474">
    <property type="entry name" value="alpha/beta-Hydrolases"/>
    <property type="match status" value="1"/>
</dbReference>
<dbReference type="InterPro" id="IPR029058">
    <property type="entry name" value="AB_hydrolase_fold"/>
</dbReference>
<name>A0A4Y2TMC4_ARAVE</name>
<dbReference type="Proteomes" id="UP000499080">
    <property type="component" value="Unassembled WGS sequence"/>
</dbReference>
<keyword evidence="4" id="KW-1185">Reference proteome</keyword>
<dbReference type="EMBL" id="BGPR01028990">
    <property type="protein sequence ID" value="GBO00499.1"/>
    <property type="molecule type" value="Genomic_DNA"/>
</dbReference>